<evidence type="ECO:0000256" key="1">
    <source>
        <dbReference type="ARBA" id="ARBA00044755"/>
    </source>
</evidence>
<sequence length="201" mass="21439">MSFFSGRRQSEDVEHSDKTETPRPYPQQPIGFESVLGTSADLEGKLSSKGNVRLDGTFTGTLEIEGNILVGETAIINADIEARNISIAGAVRGNVTGNKVQLLRTGRIWGDIRAAALTTEEGAFIDGRITMIGHEATQSGKLPADVDSLSDTEPNDIAPEEIGAPLPEVTDLEADEESADLHDDLAPHTSPVESETDTDNL</sequence>
<dbReference type="AlphaFoldDB" id="A0A7S8EDM0"/>
<proteinExistence type="inferred from homology"/>
<name>A0A7S8EDM0_9CHLR</name>
<dbReference type="PANTHER" id="PTHR35024">
    <property type="entry name" value="HYPOTHETICAL CYTOSOLIC PROTEIN"/>
    <property type="match status" value="1"/>
</dbReference>
<organism evidence="3 4">
    <name type="scientific">Phototrophicus methaneseepsis</name>
    <dbReference type="NCBI Taxonomy" id="2710758"/>
    <lineage>
        <taxon>Bacteria</taxon>
        <taxon>Bacillati</taxon>
        <taxon>Chloroflexota</taxon>
        <taxon>Candidatus Thermofontia</taxon>
        <taxon>Phototrophicales</taxon>
        <taxon>Phototrophicaceae</taxon>
        <taxon>Phototrophicus</taxon>
    </lineage>
</organism>
<feature type="region of interest" description="Disordered" evidence="2">
    <location>
        <begin position="138"/>
        <end position="201"/>
    </location>
</feature>
<evidence type="ECO:0000313" key="4">
    <source>
        <dbReference type="Proteomes" id="UP000594468"/>
    </source>
</evidence>
<feature type="region of interest" description="Disordered" evidence="2">
    <location>
        <begin position="1"/>
        <end position="30"/>
    </location>
</feature>
<protein>
    <submittedName>
        <fullName evidence="3">Polymer-forming cytoskeletal protein</fullName>
    </submittedName>
</protein>
<comment type="similarity">
    <text evidence="1">Belongs to the bactofilin family.</text>
</comment>
<feature type="compositionally biased region" description="Basic and acidic residues" evidence="2">
    <location>
        <begin position="8"/>
        <end position="21"/>
    </location>
</feature>
<dbReference type="PANTHER" id="PTHR35024:SF4">
    <property type="entry name" value="POLYMER-FORMING CYTOSKELETAL PROTEIN"/>
    <property type="match status" value="1"/>
</dbReference>
<reference evidence="3 4" key="1">
    <citation type="submission" date="2020-02" db="EMBL/GenBank/DDBJ databases">
        <authorList>
            <person name="Zheng R.K."/>
            <person name="Sun C.M."/>
        </authorList>
    </citation>
    <scope>NUCLEOTIDE SEQUENCE [LARGE SCALE GENOMIC DNA]</scope>
    <source>
        <strain evidence="4">rifampicinis</strain>
    </source>
</reference>
<dbReference type="InterPro" id="IPR007607">
    <property type="entry name" value="BacA/B"/>
</dbReference>
<keyword evidence="4" id="KW-1185">Reference proteome</keyword>
<evidence type="ECO:0000313" key="3">
    <source>
        <dbReference type="EMBL" id="QPC85042.1"/>
    </source>
</evidence>
<dbReference type="KEGG" id="pmet:G4Y79_11940"/>
<dbReference type="EMBL" id="CP062983">
    <property type="protein sequence ID" value="QPC85042.1"/>
    <property type="molecule type" value="Genomic_DNA"/>
</dbReference>
<evidence type="ECO:0000256" key="2">
    <source>
        <dbReference type="SAM" id="MobiDB-lite"/>
    </source>
</evidence>
<dbReference type="Pfam" id="PF04519">
    <property type="entry name" value="Bactofilin"/>
    <property type="match status" value="1"/>
</dbReference>
<accession>A0A7S8EDM0</accession>
<dbReference type="RefSeq" id="WP_195173105.1">
    <property type="nucleotide sequence ID" value="NZ_CP062983.1"/>
</dbReference>
<gene>
    <name evidence="3" type="ORF">G4Y79_11940</name>
</gene>
<dbReference type="Proteomes" id="UP000594468">
    <property type="component" value="Chromosome"/>
</dbReference>